<name>A0ABV0RXY7_9TELE</name>
<dbReference type="EMBL" id="JAHRIN010059685">
    <property type="protein sequence ID" value="MEQ2212348.1"/>
    <property type="molecule type" value="Genomic_DNA"/>
</dbReference>
<gene>
    <name evidence="2" type="ORF">XENOCAPTIV_029622</name>
</gene>
<dbReference type="Proteomes" id="UP001434883">
    <property type="component" value="Unassembled WGS sequence"/>
</dbReference>
<organism evidence="2 3">
    <name type="scientific">Xenoophorus captivus</name>
    <dbReference type="NCBI Taxonomy" id="1517983"/>
    <lineage>
        <taxon>Eukaryota</taxon>
        <taxon>Metazoa</taxon>
        <taxon>Chordata</taxon>
        <taxon>Craniata</taxon>
        <taxon>Vertebrata</taxon>
        <taxon>Euteleostomi</taxon>
        <taxon>Actinopterygii</taxon>
        <taxon>Neopterygii</taxon>
        <taxon>Teleostei</taxon>
        <taxon>Neoteleostei</taxon>
        <taxon>Acanthomorphata</taxon>
        <taxon>Ovalentaria</taxon>
        <taxon>Atherinomorphae</taxon>
        <taxon>Cyprinodontiformes</taxon>
        <taxon>Goodeidae</taxon>
        <taxon>Xenoophorus</taxon>
    </lineage>
</organism>
<dbReference type="InterPro" id="IPR012337">
    <property type="entry name" value="RNaseH-like_sf"/>
</dbReference>
<dbReference type="Pfam" id="PF13683">
    <property type="entry name" value="rve_3"/>
    <property type="match status" value="1"/>
</dbReference>
<accession>A0ABV0RXY7</accession>
<evidence type="ECO:0000313" key="2">
    <source>
        <dbReference type="EMBL" id="MEQ2212348.1"/>
    </source>
</evidence>
<sequence length="78" mass="8360">TAVAESLGVKLHRTATYHPQANGLCERVHSTMKAALEASEKVLVDRLKPVARQPGGVGPAFPQWLSPCSFAHCSCCSR</sequence>
<dbReference type="InterPro" id="IPR001584">
    <property type="entry name" value="Integrase_cat-core"/>
</dbReference>
<keyword evidence="3" id="KW-1185">Reference proteome</keyword>
<feature type="non-terminal residue" evidence="2">
    <location>
        <position position="1"/>
    </location>
</feature>
<evidence type="ECO:0000313" key="3">
    <source>
        <dbReference type="Proteomes" id="UP001434883"/>
    </source>
</evidence>
<dbReference type="SUPFAM" id="SSF53098">
    <property type="entry name" value="Ribonuclease H-like"/>
    <property type="match status" value="1"/>
</dbReference>
<comment type="caution">
    <text evidence="2">The sequence shown here is derived from an EMBL/GenBank/DDBJ whole genome shotgun (WGS) entry which is preliminary data.</text>
</comment>
<feature type="domain" description="Integrase catalytic" evidence="1">
    <location>
        <begin position="8"/>
        <end position="40"/>
    </location>
</feature>
<dbReference type="Gene3D" id="3.30.420.10">
    <property type="entry name" value="Ribonuclease H-like superfamily/Ribonuclease H"/>
    <property type="match status" value="1"/>
</dbReference>
<reference evidence="2 3" key="1">
    <citation type="submission" date="2021-06" db="EMBL/GenBank/DDBJ databases">
        <authorList>
            <person name="Palmer J.M."/>
        </authorList>
    </citation>
    <scope>NUCLEOTIDE SEQUENCE [LARGE SCALE GENOMIC DNA]</scope>
    <source>
        <strain evidence="2 3">XC_2019</strain>
        <tissue evidence="2">Muscle</tissue>
    </source>
</reference>
<proteinExistence type="predicted"/>
<evidence type="ECO:0000259" key="1">
    <source>
        <dbReference type="Pfam" id="PF13683"/>
    </source>
</evidence>
<dbReference type="InterPro" id="IPR036397">
    <property type="entry name" value="RNaseH_sf"/>
</dbReference>
<protein>
    <recommendedName>
        <fullName evidence="1">Integrase catalytic domain-containing protein</fullName>
    </recommendedName>
</protein>